<reference evidence="11" key="1">
    <citation type="submission" date="2018-05" db="EMBL/GenBank/DDBJ databases">
        <authorList>
            <person name="Lanie J.A."/>
            <person name="Ng W.-L."/>
            <person name="Kazmierczak K.M."/>
            <person name="Andrzejewski T.M."/>
            <person name="Davidsen T.M."/>
            <person name="Wayne K.J."/>
            <person name="Tettelin H."/>
            <person name="Glass J.I."/>
            <person name="Rusch D."/>
            <person name="Podicherti R."/>
            <person name="Tsui H.-C.T."/>
            <person name="Winkler M.E."/>
        </authorList>
    </citation>
    <scope>NUCLEOTIDE SEQUENCE</scope>
</reference>
<keyword evidence="9" id="KW-0998">Cell outer membrane</keyword>
<name>A0A382JYS6_9ZZZZ</name>
<dbReference type="GO" id="GO:0009279">
    <property type="term" value="C:cell outer membrane"/>
    <property type="evidence" value="ECO:0007669"/>
    <property type="project" value="UniProtKB-SubCell"/>
</dbReference>
<evidence type="ECO:0000256" key="4">
    <source>
        <dbReference type="ARBA" id="ARBA00022692"/>
    </source>
</evidence>
<dbReference type="InterPro" id="IPR012910">
    <property type="entry name" value="Plug_dom"/>
</dbReference>
<keyword evidence="6" id="KW-0406">Ion transport</keyword>
<evidence type="ECO:0000313" key="11">
    <source>
        <dbReference type="EMBL" id="SVC17290.1"/>
    </source>
</evidence>
<dbReference type="SUPFAM" id="SSF56935">
    <property type="entry name" value="Porins"/>
    <property type="match status" value="1"/>
</dbReference>
<evidence type="ECO:0000256" key="1">
    <source>
        <dbReference type="ARBA" id="ARBA00004571"/>
    </source>
</evidence>
<keyword evidence="8" id="KW-0472">Membrane</keyword>
<evidence type="ECO:0000256" key="7">
    <source>
        <dbReference type="ARBA" id="ARBA00023077"/>
    </source>
</evidence>
<dbReference type="Gene3D" id="2.40.170.20">
    <property type="entry name" value="TonB-dependent receptor, beta-barrel domain"/>
    <property type="match status" value="1"/>
</dbReference>
<protein>
    <recommendedName>
        <fullName evidence="10">TonB-dependent receptor plug domain-containing protein</fullName>
    </recommendedName>
</protein>
<comment type="subcellular location">
    <subcellularLocation>
        <location evidence="1">Cell outer membrane</location>
        <topology evidence="1">Multi-pass membrane protein</topology>
    </subcellularLocation>
</comment>
<organism evidence="11">
    <name type="scientific">marine metagenome</name>
    <dbReference type="NCBI Taxonomy" id="408172"/>
    <lineage>
        <taxon>unclassified sequences</taxon>
        <taxon>metagenomes</taxon>
        <taxon>ecological metagenomes</taxon>
    </lineage>
</organism>
<keyword evidence="7" id="KW-0798">TonB box</keyword>
<proteinExistence type="predicted"/>
<dbReference type="PANTHER" id="PTHR32552:SF81">
    <property type="entry name" value="TONB-DEPENDENT OUTER MEMBRANE RECEPTOR"/>
    <property type="match status" value="1"/>
</dbReference>
<evidence type="ECO:0000256" key="2">
    <source>
        <dbReference type="ARBA" id="ARBA00022448"/>
    </source>
</evidence>
<keyword evidence="5" id="KW-0408">Iron</keyword>
<gene>
    <name evidence="11" type="ORF">METZ01_LOCUS270144</name>
</gene>
<feature type="non-terminal residue" evidence="11">
    <location>
        <position position="303"/>
    </location>
</feature>
<dbReference type="AlphaFoldDB" id="A0A382JYS6"/>
<dbReference type="InterPro" id="IPR036942">
    <property type="entry name" value="Beta-barrel_TonB_sf"/>
</dbReference>
<dbReference type="InterPro" id="IPR039426">
    <property type="entry name" value="TonB-dep_rcpt-like"/>
</dbReference>
<dbReference type="PANTHER" id="PTHR32552">
    <property type="entry name" value="FERRICHROME IRON RECEPTOR-RELATED"/>
    <property type="match status" value="1"/>
</dbReference>
<dbReference type="PROSITE" id="PS52016">
    <property type="entry name" value="TONB_DEPENDENT_REC_3"/>
    <property type="match status" value="1"/>
</dbReference>
<dbReference type="GO" id="GO:0006826">
    <property type="term" value="P:iron ion transport"/>
    <property type="evidence" value="ECO:0007669"/>
    <property type="project" value="UniProtKB-KW"/>
</dbReference>
<dbReference type="EMBL" id="UINC01077294">
    <property type="protein sequence ID" value="SVC17290.1"/>
    <property type="molecule type" value="Genomic_DNA"/>
</dbReference>
<evidence type="ECO:0000256" key="9">
    <source>
        <dbReference type="ARBA" id="ARBA00023237"/>
    </source>
</evidence>
<dbReference type="Pfam" id="PF07715">
    <property type="entry name" value="Plug"/>
    <property type="match status" value="1"/>
</dbReference>
<accession>A0A382JYS6</accession>
<evidence type="ECO:0000256" key="5">
    <source>
        <dbReference type="ARBA" id="ARBA00023004"/>
    </source>
</evidence>
<evidence type="ECO:0000256" key="8">
    <source>
        <dbReference type="ARBA" id="ARBA00023136"/>
    </source>
</evidence>
<evidence type="ECO:0000259" key="10">
    <source>
        <dbReference type="Pfam" id="PF07715"/>
    </source>
</evidence>
<keyword evidence="3" id="KW-0410">Iron transport</keyword>
<evidence type="ECO:0000256" key="3">
    <source>
        <dbReference type="ARBA" id="ARBA00022496"/>
    </source>
</evidence>
<evidence type="ECO:0000256" key="6">
    <source>
        <dbReference type="ARBA" id="ARBA00023065"/>
    </source>
</evidence>
<keyword evidence="2" id="KW-0813">Transport</keyword>
<keyword evidence="4" id="KW-0812">Transmembrane</keyword>
<sequence>MVLISSIPMTAGAQGNVLEEIVVTAQKRESALQDTPIAMSAFSGDELERAGAVDAFNLSDLIPNLHVGTEGARDAVFITIRGVSQTDRRNAADPTTAFHVDGAYVPRMSGISSYFYDVERLEVLRGPQGTLYGRNSTSGVVNVITNKPNLDNFGYNGELTVGDFGLTSLKGMINAPLSDNVGARVAWVKTDRDGYRDNGPLVTADGDDADELGIRGHLLWDISDNSSLLLSADMYRRTGVGAVGAATGCPTCNRTVGRGANGNLNTTGFRDNADDNLKIEFNHSFGDFDFAYLGSSRQHDRDY</sequence>
<feature type="domain" description="TonB-dependent receptor plug" evidence="10">
    <location>
        <begin position="32"/>
        <end position="140"/>
    </location>
</feature>